<dbReference type="KEGG" id="tad:TRIADDRAFT_52071"/>
<evidence type="ECO:0008006" key="18">
    <source>
        <dbReference type="Google" id="ProtNLM"/>
    </source>
</evidence>
<proteinExistence type="predicted"/>
<feature type="domain" description="GAIN-B" evidence="12">
    <location>
        <begin position="595"/>
        <end position="742"/>
    </location>
</feature>
<dbReference type="STRING" id="10228.B3RLP0"/>
<organism evidence="16 17">
    <name type="scientific">Trichoplax adhaerens</name>
    <name type="common">Trichoplax reptans</name>
    <dbReference type="NCBI Taxonomy" id="10228"/>
    <lineage>
        <taxon>Eukaryota</taxon>
        <taxon>Metazoa</taxon>
        <taxon>Placozoa</taxon>
        <taxon>Uniplacotomia</taxon>
        <taxon>Trichoplacea</taxon>
        <taxon>Trichoplacidae</taxon>
        <taxon>Trichoplax</taxon>
    </lineage>
</organism>
<dbReference type="GO" id="GO:0004930">
    <property type="term" value="F:G protein-coupled receptor activity"/>
    <property type="evidence" value="ECO:0007669"/>
    <property type="project" value="UniProtKB-KW"/>
</dbReference>
<dbReference type="SMART" id="SM00008">
    <property type="entry name" value="HormR"/>
    <property type="match status" value="1"/>
</dbReference>
<dbReference type="SMART" id="SM00303">
    <property type="entry name" value="GPS"/>
    <property type="match status" value="1"/>
</dbReference>
<dbReference type="InterPro" id="IPR036445">
    <property type="entry name" value="GPCR_2_extracell_dom_sf"/>
</dbReference>
<gene>
    <name evidence="16" type="ORF">TRIADDRAFT_52071</name>
</gene>
<dbReference type="Pfam" id="PF13895">
    <property type="entry name" value="Ig_2"/>
    <property type="match status" value="1"/>
</dbReference>
<dbReference type="FunFam" id="2.60.40.10:FF:003377">
    <property type="entry name" value="Adhesion G protein-coupled receptor L3"/>
    <property type="match status" value="1"/>
</dbReference>
<evidence type="ECO:0000259" key="14">
    <source>
        <dbReference type="PROSITE" id="PS50261"/>
    </source>
</evidence>
<dbReference type="InterPro" id="IPR007110">
    <property type="entry name" value="Ig-like_dom"/>
</dbReference>
<dbReference type="InterPro" id="IPR032675">
    <property type="entry name" value="LRR_dom_sf"/>
</dbReference>
<evidence type="ECO:0000256" key="10">
    <source>
        <dbReference type="ARBA" id="ARBA00023224"/>
    </source>
</evidence>
<evidence type="ECO:0000313" key="17">
    <source>
        <dbReference type="Proteomes" id="UP000009022"/>
    </source>
</evidence>
<feature type="transmembrane region" description="Helical" evidence="11">
    <location>
        <begin position="745"/>
        <end position="772"/>
    </location>
</feature>
<dbReference type="CTD" id="6749976"/>
<dbReference type="InterPro" id="IPR013783">
    <property type="entry name" value="Ig-like_fold"/>
</dbReference>
<comment type="subcellular location">
    <subcellularLocation>
        <location evidence="1">Cell membrane</location>
        <topology evidence="1">Multi-pass membrane protein</topology>
    </subcellularLocation>
</comment>
<name>B3RLP0_TRIAD</name>
<feature type="transmembrane region" description="Helical" evidence="11">
    <location>
        <begin position="871"/>
        <end position="890"/>
    </location>
</feature>
<evidence type="ECO:0000256" key="4">
    <source>
        <dbReference type="ARBA" id="ARBA00022729"/>
    </source>
</evidence>
<feature type="domain" description="Ig-like" evidence="15">
    <location>
        <begin position="137"/>
        <end position="213"/>
    </location>
</feature>
<keyword evidence="4" id="KW-0732">Signal</keyword>
<keyword evidence="7 11" id="KW-0472">Membrane</keyword>
<dbReference type="SMART" id="SM00409">
    <property type="entry name" value="IG"/>
    <property type="match status" value="2"/>
</dbReference>
<keyword evidence="8" id="KW-1015">Disulfide bond</keyword>
<keyword evidence="6" id="KW-0297">G-protein coupled receptor</keyword>
<dbReference type="EMBL" id="DS985241">
    <property type="protein sequence ID" value="EDV29560.1"/>
    <property type="molecule type" value="Genomic_DNA"/>
</dbReference>
<dbReference type="AlphaFoldDB" id="B3RLP0"/>
<feature type="domain" description="G-protein coupled receptors family 2 profile 2" evidence="14">
    <location>
        <begin position="740"/>
        <end position="920"/>
    </location>
</feature>
<dbReference type="Gene3D" id="2.60.40.10">
    <property type="entry name" value="Immunoglobulins"/>
    <property type="match status" value="2"/>
</dbReference>
<reference evidence="16 17" key="1">
    <citation type="journal article" date="2008" name="Nature">
        <title>The Trichoplax genome and the nature of placozoans.</title>
        <authorList>
            <person name="Srivastava M."/>
            <person name="Begovic E."/>
            <person name="Chapman J."/>
            <person name="Putnam N.H."/>
            <person name="Hellsten U."/>
            <person name="Kawashima T."/>
            <person name="Kuo A."/>
            <person name="Mitros T."/>
            <person name="Salamov A."/>
            <person name="Carpenter M.L."/>
            <person name="Signorovitch A.Y."/>
            <person name="Moreno M.A."/>
            <person name="Kamm K."/>
            <person name="Grimwood J."/>
            <person name="Schmutz J."/>
            <person name="Shapiro H."/>
            <person name="Grigoriev I.V."/>
            <person name="Buss L.W."/>
            <person name="Schierwater B."/>
            <person name="Dellaporta S.L."/>
            <person name="Rokhsar D.S."/>
        </authorList>
    </citation>
    <scope>NUCLEOTIDE SEQUENCE [LARGE SCALE GENOMIC DNA]</scope>
    <source>
        <strain evidence="16 17">Grell-BS-1999</strain>
    </source>
</reference>
<dbReference type="InterPro" id="IPR001879">
    <property type="entry name" value="GPCR_2_extracellular_dom"/>
</dbReference>
<dbReference type="InterPro" id="IPR032471">
    <property type="entry name" value="AGRL2-4_GAIN_subdom_A"/>
</dbReference>
<evidence type="ECO:0000256" key="2">
    <source>
        <dbReference type="ARBA" id="ARBA00022475"/>
    </source>
</evidence>
<dbReference type="eggNOG" id="KOG4193">
    <property type="taxonomic scope" value="Eukaryota"/>
</dbReference>
<dbReference type="Gene3D" id="1.20.1070.10">
    <property type="entry name" value="Rhodopsin 7-helix transmembrane proteins"/>
    <property type="match status" value="1"/>
</dbReference>
<evidence type="ECO:0000256" key="7">
    <source>
        <dbReference type="ARBA" id="ARBA00023136"/>
    </source>
</evidence>
<keyword evidence="10" id="KW-0807">Transducer</keyword>
<dbReference type="Gene3D" id="3.80.10.10">
    <property type="entry name" value="Ribonuclease Inhibitor"/>
    <property type="match status" value="1"/>
</dbReference>
<dbReference type="GeneID" id="6749976"/>
<feature type="domain" description="Ig-like" evidence="15">
    <location>
        <begin position="221"/>
        <end position="326"/>
    </location>
</feature>
<evidence type="ECO:0000256" key="8">
    <source>
        <dbReference type="ARBA" id="ARBA00023157"/>
    </source>
</evidence>
<dbReference type="GO" id="GO:0005886">
    <property type="term" value="C:plasma membrane"/>
    <property type="evidence" value="ECO:0000318"/>
    <property type="project" value="GO_Central"/>
</dbReference>
<sequence>MRVFQIDQFYIVKLSYMKKSAYCGSHGLKKFPDNLPVDIAVLQLQYNEIARLENGQFDNFTKLEDFAYGNPPPAISIYYRNLLIISDQLQEAAVVHTVKLFDQNNSFTCFAENNVGSIRKNIYLDVVYRPIFVHPPPTSLIFEINAGQSYLIDCTANSNPSNINYTIWSWRSDKKVILARTSKYTVLNINYDDHGTYECQACNIVGCQSRNITIHVFASQPQVSFIPTPASFLQCEFPPTNGILVSKCSALENDKVNIKCFLNSTIPLNVTFQWSFNIELGTETCPDCQIVTNSKDSTSYLTINRATISYEGYYRCSAVSDMLSLSVSAMSPVLKVIPLFMPDLLLQPVTTFNTDIYINLTCQALYGLSDRNSLNIRIGTPIYFTWYQYLPDNNTRIPFKDDQNIFIENDDLNLRSAMTIKNISRFKSTRQLQTNQINIICSGRNQVDSKEAQGQIIIIDKSFPKCQSEVNSGIEWPLTASNNVAITQCVNDTIGRIYRFCDENGIWQSPNLLNCTNPAFLDLKVLAEKFTYDSRSTEEITISLAGVTNTSDTILPGDITTTNQIMSSLVNHVKDSMNKQRAFMITENYFQSGSNIVNTSNLQAWSQLSSDHLRDLNKVIEEFSFNILQSIDQISINKENIATKIVALRYSSMGSIIKKSLNTDELWNNAKPNITSSVLMDAVNDSKKRQWNCTFWDESSSLSDYVLITRGCWSTFQNSSHIICQCNHLSSFAILMSFANVLCSFIGAILHFFALTSFMAMLLEGIMLYLLLVRVFPLNISLKWIVISCLAIPMIIVGVTLAATAGEAYLTEEYCWLRTDNYALLAFIIPTVVIILTNCFILGVIIKTLLNRPNIQSNKAEKNRTKSTLRAIIVLLPLLGISWLFGPLAIDGSTIIFAYLFTACSAVQGLFIFLFHIVLDSQIRRMISTVVMNRFGIASSNSRSRATSIASQL</sequence>
<dbReference type="InterPro" id="IPR003599">
    <property type="entry name" value="Ig_sub"/>
</dbReference>
<evidence type="ECO:0000259" key="15">
    <source>
        <dbReference type="PROSITE" id="PS50835"/>
    </source>
</evidence>
<evidence type="ECO:0000256" key="6">
    <source>
        <dbReference type="ARBA" id="ARBA00023040"/>
    </source>
</evidence>
<protein>
    <recommendedName>
        <fullName evidence="18">G-protein coupled receptors family 2 profile 2 domain-containing protein</fullName>
    </recommendedName>
</protein>
<evidence type="ECO:0000256" key="1">
    <source>
        <dbReference type="ARBA" id="ARBA00004651"/>
    </source>
</evidence>
<dbReference type="PRINTS" id="PR00249">
    <property type="entry name" value="GPCRSECRETIN"/>
</dbReference>
<dbReference type="Gene3D" id="4.10.1240.10">
    <property type="entry name" value="GPCR, family 2, extracellular hormone receptor domain"/>
    <property type="match status" value="1"/>
</dbReference>
<dbReference type="GO" id="GO:0007166">
    <property type="term" value="P:cell surface receptor signaling pathway"/>
    <property type="evidence" value="ECO:0007669"/>
    <property type="project" value="InterPro"/>
</dbReference>
<evidence type="ECO:0000313" key="16">
    <source>
        <dbReference type="EMBL" id="EDV29560.1"/>
    </source>
</evidence>
<feature type="transmembrane region" description="Helical" evidence="11">
    <location>
        <begin position="784"/>
        <end position="803"/>
    </location>
</feature>
<dbReference type="Pfam" id="PF02793">
    <property type="entry name" value="HRM"/>
    <property type="match status" value="1"/>
</dbReference>
<dbReference type="PROSITE" id="PS50835">
    <property type="entry name" value="IG_LIKE"/>
    <property type="match status" value="2"/>
</dbReference>
<keyword evidence="3 11" id="KW-0812">Transmembrane</keyword>
<dbReference type="eggNOG" id="KOG4289">
    <property type="taxonomic scope" value="Eukaryota"/>
</dbReference>
<dbReference type="FunFam" id="1.20.1070.10:FF:000751">
    <property type="entry name" value="Adhesion G protein-coupled receptor L3"/>
    <property type="match status" value="1"/>
</dbReference>
<dbReference type="Gene3D" id="1.25.40.610">
    <property type="match status" value="1"/>
</dbReference>
<accession>B3RLP0</accession>
<dbReference type="HOGENOM" id="CLU_309363_0_0_1"/>
<feature type="transmembrane region" description="Helical" evidence="11">
    <location>
        <begin position="823"/>
        <end position="850"/>
    </location>
</feature>
<dbReference type="InterPro" id="IPR057244">
    <property type="entry name" value="GAIN_B"/>
</dbReference>
<dbReference type="InterPro" id="IPR036179">
    <property type="entry name" value="Ig-like_dom_sf"/>
</dbReference>
<evidence type="ECO:0000256" key="11">
    <source>
        <dbReference type="SAM" id="Phobius"/>
    </source>
</evidence>
<keyword evidence="17" id="KW-1185">Reference proteome</keyword>
<dbReference type="Pfam" id="PF16489">
    <property type="entry name" value="GAIN"/>
    <property type="match status" value="1"/>
</dbReference>
<dbReference type="PROSITE" id="PS50261">
    <property type="entry name" value="G_PROTEIN_RECEP_F2_4"/>
    <property type="match status" value="1"/>
</dbReference>
<evidence type="ECO:0000256" key="3">
    <source>
        <dbReference type="ARBA" id="ARBA00022692"/>
    </source>
</evidence>
<evidence type="ECO:0000259" key="12">
    <source>
        <dbReference type="PROSITE" id="PS50221"/>
    </source>
</evidence>
<dbReference type="Proteomes" id="UP000009022">
    <property type="component" value="Unassembled WGS sequence"/>
</dbReference>
<keyword evidence="5 11" id="KW-1133">Transmembrane helix</keyword>
<keyword evidence="9" id="KW-0675">Receptor</keyword>
<evidence type="ECO:0000259" key="13">
    <source>
        <dbReference type="PROSITE" id="PS50227"/>
    </source>
</evidence>
<dbReference type="SUPFAM" id="SSF48726">
    <property type="entry name" value="Immunoglobulin"/>
    <property type="match status" value="2"/>
</dbReference>
<feature type="transmembrane region" description="Helical" evidence="11">
    <location>
        <begin position="896"/>
        <end position="919"/>
    </location>
</feature>
<dbReference type="CDD" id="cd00096">
    <property type="entry name" value="Ig"/>
    <property type="match status" value="1"/>
</dbReference>
<dbReference type="RefSeq" id="XP_002108762.1">
    <property type="nucleotide sequence ID" value="XM_002108726.1"/>
</dbReference>
<dbReference type="InterPro" id="IPR017981">
    <property type="entry name" value="GPCR_2-like_7TM"/>
</dbReference>
<dbReference type="SUPFAM" id="SSF111418">
    <property type="entry name" value="Hormone receptor domain"/>
    <property type="match status" value="1"/>
</dbReference>
<dbReference type="PROSITE" id="PS50221">
    <property type="entry name" value="GAIN_B"/>
    <property type="match status" value="1"/>
</dbReference>
<dbReference type="Pfam" id="PF00002">
    <property type="entry name" value="7tm_2"/>
    <property type="match status" value="1"/>
</dbReference>
<dbReference type="InParanoid" id="B3RLP0"/>
<dbReference type="InterPro" id="IPR000203">
    <property type="entry name" value="GPS"/>
</dbReference>
<dbReference type="OrthoDB" id="1100386at2759"/>
<dbReference type="PANTHER" id="PTHR12011">
    <property type="entry name" value="ADHESION G-PROTEIN COUPLED RECEPTOR"/>
    <property type="match status" value="1"/>
</dbReference>
<dbReference type="CDD" id="cd15040">
    <property type="entry name" value="7tmB2_Adhesion"/>
    <property type="match status" value="1"/>
</dbReference>
<evidence type="ECO:0000256" key="9">
    <source>
        <dbReference type="ARBA" id="ARBA00023170"/>
    </source>
</evidence>
<dbReference type="PANTHER" id="PTHR12011:SF347">
    <property type="entry name" value="FI21270P1-RELATED"/>
    <property type="match status" value="1"/>
</dbReference>
<dbReference type="PROSITE" id="PS50227">
    <property type="entry name" value="G_PROTEIN_RECEP_F2_3"/>
    <property type="match status" value="1"/>
</dbReference>
<keyword evidence="2" id="KW-1003">Cell membrane</keyword>
<feature type="domain" description="G-protein coupled receptors family 2 profile 1" evidence="13">
    <location>
        <begin position="440"/>
        <end position="519"/>
    </location>
</feature>
<evidence type="ECO:0000256" key="5">
    <source>
        <dbReference type="ARBA" id="ARBA00022989"/>
    </source>
</evidence>
<dbReference type="InterPro" id="IPR000832">
    <property type="entry name" value="GPCR_2_secretin-like"/>
</dbReference>
<dbReference type="PhylomeDB" id="B3RLP0"/>